<protein>
    <recommendedName>
        <fullName evidence="1">DUF7740 domain-containing protein</fullName>
    </recommendedName>
</protein>
<proteinExistence type="predicted"/>
<organism evidence="2 3">
    <name type="scientific">Klebsiella pneumoniae subsp. pneumoniae</name>
    <dbReference type="NCBI Taxonomy" id="72407"/>
    <lineage>
        <taxon>Bacteria</taxon>
        <taxon>Pseudomonadati</taxon>
        <taxon>Pseudomonadota</taxon>
        <taxon>Gammaproteobacteria</taxon>
        <taxon>Enterobacterales</taxon>
        <taxon>Enterobacteriaceae</taxon>
        <taxon>Klebsiella/Raoultella group</taxon>
        <taxon>Klebsiella</taxon>
        <taxon>Klebsiella pneumoniae complex</taxon>
    </lineage>
</organism>
<dbReference type="Proteomes" id="UP000594592">
    <property type="component" value="Plasmid pKPHS1"/>
</dbReference>
<gene>
    <name evidence="2" type="ORF">IUJ34_27215</name>
</gene>
<sequence>MTKGKHMSAANKITQELTAIPQEFQDKAIEATLRSQFWEIIDCPVTLDLALAFAKQDGADPICRLRKCARALALKRKIQRRANICWRFMNQTNQKKSWLHLKLSAPVLS</sequence>
<evidence type="ECO:0000313" key="2">
    <source>
        <dbReference type="EMBL" id="QPG08008.1"/>
    </source>
</evidence>
<name>A0A7S9E1S2_KLEPN</name>
<feature type="domain" description="DUF7740" evidence="1">
    <location>
        <begin position="38"/>
        <end position="88"/>
    </location>
</feature>
<dbReference type="InterPro" id="IPR056642">
    <property type="entry name" value="DUF7740"/>
</dbReference>
<dbReference type="AlphaFoldDB" id="A0A7S9E1S2"/>
<reference evidence="2 3" key="1">
    <citation type="submission" date="2020-11" db="EMBL/GenBank/DDBJ databases">
        <title>Whole Genome sequence of MDR strain of Klebsiella pneumoniae K219 isolated from sputum.</title>
        <authorList>
            <person name="Aditi B.P."/>
            <person name="Mahalakshmi K."/>
            <person name="Naveen Kumar V."/>
        </authorList>
    </citation>
    <scope>NUCLEOTIDE SEQUENCE [LARGE SCALE GENOMIC DNA]</scope>
    <source>
        <strain evidence="2 3">K219</strain>
        <plasmid evidence="2 3">pKPHS1</plasmid>
    </source>
</reference>
<dbReference type="EMBL" id="CP064822">
    <property type="protein sequence ID" value="QPG08008.1"/>
    <property type="molecule type" value="Genomic_DNA"/>
</dbReference>
<keyword evidence="2" id="KW-0614">Plasmid</keyword>
<evidence type="ECO:0000259" key="1">
    <source>
        <dbReference type="Pfam" id="PF24886"/>
    </source>
</evidence>
<geneLocation type="plasmid" evidence="2 3">
    <name>pKPHS1</name>
</geneLocation>
<evidence type="ECO:0000313" key="3">
    <source>
        <dbReference type="Proteomes" id="UP000594592"/>
    </source>
</evidence>
<dbReference type="Pfam" id="PF24886">
    <property type="entry name" value="DUF7740"/>
    <property type="match status" value="1"/>
</dbReference>
<accession>A0A7S9E1S2</accession>